<keyword evidence="1" id="KW-1133">Transmembrane helix</keyword>
<dbReference type="EMBL" id="CP093326">
    <property type="protein sequence ID" value="UNK45156.1"/>
    <property type="molecule type" value="Genomic_DNA"/>
</dbReference>
<feature type="transmembrane region" description="Helical" evidence="1">
    <location>
        <begin position="34"/>
        <end position="59"/>
    </location>
</feature>
<dbReference type="InterPro" id="IPR021401">
    <property type="entry name" value="DUF3040"/>
</dbReference>
<reference evidence="2 3" key="1">
    <citation type="submission" date="2022-03" db="EMBL/GenBank/DDBJ databases">
        <title>Isotopic signatures of nitrous oxide derived from detoxification processes.</title>
        <authorList>
            <person name="Behrendt U."/>
            <person name="Buchen C."/>
            <person name="Well R."/>
            <person name="Ulrich A."/>
            <person name="Rohe L."/>
            <person name="Kolb S."/>
            <person name="Schloter M."/>
            <person name="Horn M.A."/>
            <person name="Augustin J."/>
        </authorList>
    </citation>
    <scope>NUCLEOTIDE SEQUENCE [LARGE SCALE GENOMIC DNA]</scope>
    <source>
        <strain evidence="2 3">S4-C24</strain>
    </source>
</reference>
<name>A0ABY3W5D1_9MICC</name>
<dbReference type="Proteomes" id="UP000829069">
    <property type="component" value="Chromosome"/>
</dbReference>
<gene>
    <name evidence="2" type="ORF">MNQ99_14585</name>
</gene>
<dbReference type="RefSeq" id="WP_241913430.1">
    <property type="nucleotide sequence ID" value="NZ_CP093326.1"/>
</dbReference>
<feature type="transmembrane region" description="Helical" evidence="1">
    <location>
        <begin position="65"/>
        <end position="86"/>
    </location>
</feature>
<proteinExistence type="predicted"/>
<keyword evidence="3" id="KW-1185">Reference proteome</keyword>
<evidence type="ECO:0000256" key="1">
    <source>
        <dbReference type="SAM" id="Phobius"/>
    </source>
</evidence>
<dbReference type="Pfam" id="PF11239">
    <property type="entry name" value="DUF3040"/>
    <property type="match status" value="1"/>
</dbReference>
<evidence type="ECO:0000313" key="2">
    <source>
        <dbReference type="EMBL" id="UNK45156.1"/>
    </source>
</evidence>
<organism evidence="2 3">
    <name type="scientific">Arthrobacter sulfonylureivorans</name>
    <dbReference type="NCBI Taxonomy" id="2486855"/>
    <lineage>
        <taxon>Bacteria</taxon>
        <taxon>Bacillati</taxon>
        <taxon>Actinomycetota</taxon>
        <taxon>Actinomycetes</taxon>
        <taxon>Micrococcales</taxon>
        <taxon>Micrococcaceae</taxon>
        <taxon>Arthrobacter</taxon>
    </lineage>
</organism>
<accession>A0ABY3W5D1</accession>
<keyword evidence="1" id="KW-0472">Membrane</keyword>
<keyword evidence="1" id="KW-0812">Transmembrane</keyword>
<protein>
    <submittedName>
        <fullName evidence="2">DUF3040 domain-containing protein</fullName>
    </submittedName>
</protein>
<sequence>MSLSDEEQQRLDKLGHQLENDDPRLARSLSARGVMVFGHVISAGTLWAVAGALLLFIGIAGNSLVLAMLGLIALAAGAIRGGAGFLSRHRRL</sequence>
<evidence type="ECO:0000313" key="3">
    <source>
        <dbReference type="Proteomes" id="UP000829069"/>
    </source>
</evidence>